<accession>A0AAU9S2L7</accession>
<evidence type="ECO:0000256" key="5">
    <source>
        <dbReference type="PROSITE-ProRule" id="PRU00261"/>
    </source>
</evidence>
<keyword evidence="8" id="KW-1185">Reference proteome</keyword>
<dbReference type="AlphaFoldDB" id="A0AAU9S2L7"/>
<evidence type="ECO:0000256" key="2">
    <source>
        <dbReference type="ARBA" id="ARBA00022669"/>
    </source>
</evidence>
<dbReference type="Pfam" id="PF00187">
    <property type="entry name" value="Chitin_bind_1"/>
    <property type="match status" value="1"/>
</dbReference>
<dbReference type="GO" id="GO:0016998">
    <property type="term" value="P:cell wall macromolecule catabolic process"/>
    <property type="evidence" value="ECO:0007669"/>
    <property type="project" value="InterPro"/>
</dbReference>
<gene>
    <name evidence="7" type="ORF">TAV2_LOCUS12039</name>
</gene>
<evidence type="ECO:0000256" key="3">
    <source>
        <dbReference type="ARBA" id="ARBA00022821"/>
    </source>
</evidence>
<comment type="caution">
    <text evidence="7">The sequence shown here is derived from an EMBL/GenBank/DDBJ whole genome shotgun (WGS) entry which is preliminary data.</text>
</comment>
<organism evidence="7 8">
    <name type="scientific">Thlaspi arvense</name>
    <name type="common">Field penny-cress</name>
    <dbReference type="NCBI Taxonomy" id="13288"/>
    <lineage>
        <taxon>Eukaryota</taxon>
        <taxon>Viridiplantae</taxon>
        <taxon>Streptophyta</taxon>
        <taxon>Embryophyta</taxon>
        <taxon>Tracheophyta</taxon>
        <taxon>Spermatophyta</taxon>
        <taxon>Magnoliopsida</taxon>
        <taxon>eudicotyledons</taxon>
        <taxon>Gunneridae</taxon>
        <taxon>Pentapetalae</taxon>
        <taxon>rosids</taxon>
        <taxon>malvids</taxon>
        <taxon>Brassicales</taxon>
        <taxon>Brassicaceae</taxon>
        <taxon>Thlaspideae</taxon>
        <taxon>Thlaspi</taxon>
    </lineage>
</organism>
<dbReference type="CDD" id="cd06921">
    <property type="entry name" value="ChtBD1_GH19_hevein"/>
    <property type="match status" value="1"/>
</dbReference>
<dbReference type="GO" id="GO:0004568">
    <property type="term" value="F:chitinase activity"/>
    <property type="evidence" value="ECO:0007669"/>
    <property type="project" value="InterPro"/>
</dbReference>
<protein>
    <recommendedName>
        <fullName evidence="6">Chitin-binding type-1 domain-containing protein</fullName>
    </recommendedName>
</protein>
<keyword evidence="3" id="KW-0611">Plant defense</keyword>
<dbReference type="InterPro" id="IPR036861">
    <property type="entry name" value="Endochitinase-like_sf"/>
</dbReference>
<dbReference type="SUPFAM" id="SSF53955">
    <property type="entry name" value="Lysozyme-like"/>
    <property type="match status" value="1"/>
</dbReference>
<sequence>IKSSAEQCGWQVEGALCLRGLYCNKYGWCSSTKDYGSDGCQSHYDGATLSPCPNGNINNLISRSMFNQMLLHCNDVACPTKNFYTYYTFIKAAKSFSAFGTTGNIDNHKREIVAFLAQTSHETTGRWPSAPEGPFAWGYYYLKEQGNPPDYCVPSVQWPCAPAKKYWPRPNPNFLVTIITWTNREGRRDSSVVLDDLTVPKPSCYNVITGQWTSSVADQVIGESLGMG</sequence>
<keyword evidence="2 5" id="KW-0147">Chitin-binding</keyword>
<reference evidence="7 8" key="1">
    <citation type="submission" date="2022-03" db="EMBL/GenBank/DDBJ databases">
        <authorList>
            <person name="Nunn A."/>
            <person name="Chopra R."/>
            <person name="Nunn A."/>
            <person name="Contreras Garrido A."/>
        </authorList>
    </citation>
    <scope>NUCLEOTIDE SEQUENCE [LARGE SCALE GENOMIC DNA]</scope>
</reference>
<dbReference type="PROSITE" id="PS00773">
    <property type="entry name" value="CHITINASE_19_1"/>
    <property type="match status" value="1"/>
</dbReference>
<comment type="caution">
    <text evidence="5">Lacks conserved residue(s) required for the propagation of feature annotation.</text>
</comment>
<feature type="non-terminal residue" evidence="7">
    <location>
        <position position="228"/>
    </location>
</feature>
<dbReference type="EMBL" id="CAJVSB020000596">
    <property type="protein sequence ID" value="CAH2056846.1"/>
    <property type="molecule type" value="Genomic_DNA"/>
</dbReference>
<feature type="disulfide bond" evidence="5">
    <location>
        <begin position="17"/>
        <end position="29"/>
    </location>
</feature>
<evidence type="ECO:0000259" key="6">
    <source>
        <dbReference type="PROSITE" id="PS50941"/>
    </source>
</evidence>
<dbReference type="InterPro" id="IPR001002">
    <property type="entry name" value="Chitin-bd_1"/>
</dbReference>
<comment type="similarity">
    <text evidence="1">Belongs to the glycosyl hydrolase 19 family. Chitinase class I subfamily.</text>
</comment>
<feature type="domain" description="Chitin-binding type-1" evidence="6">
    <location>
        <begin position="5"/>
        <end position="54"/>
    </location>
</feature>
<dbReference type="Proteomes" id="UP000836841">
    <property type="component" value="Unassembled WGS sequence"/>
</dbReference>
<dbReference type="InterPro" id="IPR000726">
    <property type="entry name" value="Glyco_hydro_19_cat"/>
</dbReference>
<evidence type="ECO:0000313" key="7">
    <source>
        <dbReference type="EMBL" id="CAH2056846.1"/>
    </source>
</evidence>
<dbReference type="Pfam" id="PF00182">
    <property type="entry name" value="Glyco_hydro_19"/>
    <property type="match status" value="1"/>
</dbReference>
<evidence type="ECO:0000256" key="1">
    <source>
        <dbReference type="ARBA" id="ARBA00009373"/>
    </source>
</evidence>
<feature type="non-terminal residue" evidence="7">
    <location>
        <position position="1"/>
    </location>
</feature>
<proteinExistence type="inferred from homology"/>
<keyword evidence="4 5" id="KW-1015">Disulfide bond</keyword>
<dbReference type="GO" id="GO:0050832">
    <property type="term" value="P:defense response to fungus"/>
    <property type="evidence" value="ECO:0007669"/>
    <property type="project" value="TreeGrafter"/>
</dbReference>
<dbReference type="PROSITE" id="PS50941">
    <property type="entry name" value="CHIT_BIND_I_2"/>
    <property type="match status" value="1"/>
</dbReference>
<evidence type="ECO:0000313" key="8">
    <source>
        <dbReference type="Proteomes" id="UP000836841"/>
    </source>
</evidence>
<dbReference type="GO" id="GO:0006032">
    <property type="term" value="P:chitin catabolic process"/>
    <property type="evidence" value="ECO:0007669"/>
    <property type="project" value="InterPro"/>
</dbReference>
<dbReference type="CDD" id="cd00325">
    <property type="entry name" value="chitinase_GH19"/>
    <property type="match status" value="1"/>
</dbReference>
<dbReference type="GO" id="GO:0008061">
    <property type="term" value="F:chitin binding"/>
    <property type="evidence" value="ECO:0007669"/>
    <property type="project" value="UniProtKB-UniRule"/>
</dbReference>
<dbReference type="Gene3D" id="3.30.60.10">
    <property type="entry name" value="Endochitinase-like"/>
    <property type="match status" value="1"/>
</dbReference>
<dbReference type="PANTHER" id="PTHR22595">
    <property type="entry name" value="CHITINASE-RELATED"/>
    <property type="match status" value="1"/>
</dbReference>
<dbReference type="SUPFAM" id="SSF57016">
    <property type="entry name" value="Plant lectins/antimicrobial peptides"/>
    <property type="match status" value="1"/>
</dbReference>
<evidence type="ECO:0000256" key="4">
    <source>
        <dbReference type="ARBA" id="ARBA00023157"/>
    </source>
</evidence>
<dbReference type="Gene3D" id="1.10.530.10">
    <property type="match status" value="1"/>
</dbReference>
<dbReference type="PANTHER" id="PTHR22595:SF79">
    <property type="entry name" value="CHITINASE 12"/>
    <property type="match status" value="1"/>
</dbReference>
<dbReference type="InterPro" id="IPR023346">
    <property type="entry name" value="Lysozyme-like_dom_sf"/>
</dbReference>
<name>A0AAU9S2L7_THLAR</name>
<feature type="disulfide bond" evidence="5">
    <location>
        <begin position="8"/>
        <end position="23"/>
    </location>
</feature>